<sequence length="816" mass="91124">MDNSTDSQTLIDHANISITEADKRMNSALSLKEYYTVYIIETKIDSETWAEAKGMQKLSLATRRYTDFVTLHNHLGDKYPWVVIPPLPEKKQSFMWNSEAVSDTMDPDFVDRRRAGLESFLKRIASHPEMGYDECFLKFLGECDNWVDFSKPHNNILKDTELTIKTMNASLRGRNSDNRFEAIKTYSNKLQGSINKILTYRAKQAERLYNVDMIHLHYGRIFSELSAVDNDIGDAVQRTGHYMDSIASAISPALEDEEVIMDQLKEYLAFTNSLHTFVKNHDSLNYNLNQLNNMSSNKETSGIMSRLFGYTAAAAERDTAAIEAYENKKIEARANYSEFVDKSLENYKAFERQKDSDLMKILQDYVAFQTKYAQKGLQTWKNILHSIQSHGARGFKRFTESQATVDVATTVITNRKTIACGSGDYTTPTPINTSAERKIARPTQADLLGSGTTDQKRHLAVARPTQGRLAQFGLSSTFLSGHVSEAYSTMGRIRVMYICIFSDHSPPSTAAGRMTSGDDQLRPIGATTCPPATRRTLHSSSSAVKKVDDGVTVWGVTVRSNCQIALPVFGTLFLVVGIVLTVISYGWVTGSGEDDSKRKFYTSSENGRILGPICLVVSIVMFIATAVLRTISTKARFRQTRVGFHCPVHVSTENIAEDSWTCNCLNRSKGDSQETLAIEDLPPQCPHNGVHRSNTRSPSPVSTCPTPKPFLIFTDSAHGACKELYSGNTLFPDEPFGSIRSLSVPNDNLAVACFPVEHKPEQYLNVPEDYWSHKRLSCPSLPSAGDEFPQPVHKPLTPQVVKVTREIKFVTPAESM</sequence>
<dbReference type="GO" id="GO:2000786">
    <property type="term" value="P:positive regulation of autophagosome assembly"/>
    <property type="evidence" value="ECO:0007669"/>
    <property type="project" value="TreeGrafter"/>
</dbReference>
<dbReference type="Pfam" id="PF00787">
    <property type="entry name" value="PX"/>
    <property type="match status" value="1"/>
</dbReference>
<dbReference type="InterPro" id="IPR027267">
    <property type="entry name" value="AH/BAR_dom_sf"/>
</dbReference>
<keyword evidence="3" id="KW-0472">Membrane</keyword>
<evidence type="ECO:0000256" key="2">
    <source>
        <dbReference type="SAM" id="Coils"/>
    </source>
</evidence>
<dbReference type="PANTHER" id="PTHR46596">
    <property type="entry name" value="SORTING NEXIN-4"/>
    <property type="match status" value="1"/>
</dbReference>
<dbReference type="EMBL" id="VUJU01002394">
    <property type="protein sequence ID" value="KAF0761426.1"/>
    <property type="molecule type" value="Genomic_DNA"/>
</dbReference>
<dbReference type="GO" id="GO:0031201">
    <property type="term" value="C:SNARE complex"/>
    <property type="evidence" value="ECO:0007669"/>
    <property type="project" value="TreeGrafter"/>
</dbReference>
<dbReference type="Gene3D" id="1.20.1270.60">
    <property type="entry name" value="Arfaptin homology (AH) domain/BAR domain"/>
    <property type="match status" value="1"/>
</dbReference>
<dbReference type="InterPro" id="IPR037430">
    <property type="entry name" value="SNX4_BAR"/>
</dbReference>
<dbReference type="GO" id="GO:0031901">
    <property type="term" value="C:early endosome membrane"/>
    <property type="evidence" value="ECO:0007669"/>
    <property type="project" value="TreeGrafter"/>
</dbReference>
<dbReference type="CDD" id="cd06864">
    <property type="entry name" value="PX_SNX4"/>
    <property type="match status" value="1"/>
</dbReference>
<dbReference type="InterPro" id="IPR036871">
    <property type="entry name" value="PX_dom_sf"/>
</dbReference>
<evidence type="ECO:0000256" key="3">
    <source>
        <dbReference type="SAM" id="Phobius"/>
    </source>
</evidence>
<dbReference type="OrthoDB" id="289314at2759"/>
<reference evidence="5 6" key="1">
    <citation type="submission" date="2019-08" db="EMBL/GenBank/DDBJ databases">
        <title>Whole genome of Aphis craccivora.</title>
        <authorList>
            <person name="Voronova N.V."/>
            <person name="Shulinski R.S."/>
            <person name="Bandarenka Y.V."/>
            <person name="Zhorov D.G."/>
            <person name="Warner D."/>
        </authorList>
    </citation>
    <scope>NUCLEOTIDE SEQUENCE [LARGE SCALE GENOMIC DNA]</scope>
    <source>
        <strain evidence="5">180601</strain>
        <tissue evidence="5">Whole Body</tissue>
    </source>
</reference>
<comment type="similarity">
    <text evidence="1">Belongs to the sorting nexin family.</text>
</comment>
<dbReference type="Gene3D" id="3.30.1520.10">
    <property type="entry name" value="Phox-like domain"/>
    <property type="match status" value="1"/>
</dbReference>
<dbReference type="GO" id="GO:0015031">
    <property type="term" value="P:protein transport"/>
    <property type="evidence" value="ECO:0007669"/>
    <property type="project" value="InterPro"/>
</dbReference>
<dbReference type="CDD" id="cd07622">
    <property type="entry name" value="BAR_SNX4"/>
    <property type="match status" value="1"/>
</dbReference>
<feature type="domain" description="PX" evidence="4">
    <location>
        <begin position="16"/>
        <end position="147"/>
    </location>
</feature>
<gene>
    <name evidence="5" type="ORF">FWK35_00012952</name>
</gene>
<evidence type="ECO:0000256" key="1">
    <source>
        <dbReference type="ARBA" id="ARBA00010883"/>
    </source>
</evidence>
<dbReference type="GO" id="GO:0032266">
    <property type="term" value="F:phosphatidylinositol-3-phosphate binding"/>
    <property type="evidence" value="ECO:0007669"/>
    <property type="project" value="TreeGrafter"/>
</dbReference>
<name>A0A6G0YU35_APHCR</name>
<dbReference type="SUPFAM" id="SSF64268">
    <property type="entry name" value="PX domain"/>
    <property type="match status" value="1"/>
</dbReference>
<dbReference type="InterPro" id="IPR034783">
    <property type="entry name" value="SNX4"/>
</dbReference>
<proteinExistence type="inferred from homology"/>
<feature type="non-terminal residue" evidence="5">
    <location>
        <position position="816"/>
    </location>
</feature>
<dbReference type="Proteomes" id="UP000478052">
    <property type="component" value="Unassembled WGS sequence"/>
</dbReference>
<keyword evidence="6" id="KW-1185">Reference proteome</keyword>
<dbReference type="AlphaFoldDB" id="A0A6G0YU35"/>
<keyword evidence="3" id="KW-1133">Transmembrane helix</keyword>
<keyword evidence="3" id="KW-0812">Transmembrane</keyword>
<feature type="transmembrane region" description="Helical" evidence="3">
    <location>
        <begin position="564"/>
        <end position="588"/>
    </location>
</feature>
<keyword evidence="2" id="KW-0175">Coiled coil</keyword>
<feature type="coiled-coil region" evidence="2">
    <location>
        <begin position="315"/>
        <end position="342"/>
    </location>
</feature>
<feature type="transmembrane region" description="Helical" evidence="3">
    <location>
        <begin position="609"/>
        <end position="628"/>
    </location>
</feature>
<evidence type="ECO:0000313" key="6">
    <source>
        <dbReference type="Proteomes" id="UP000478052"/>
    </source>
</evidence>
<dbReference type="PANTHER" id="PTHR46596:SF1">
    <property type="entry name" value="SORTING NEXIN-4"/>
    <property type="match status" value="1"/>
</dbReference>
<dbReference type="PROSITE" id="PS50195">
    <property type="entry name" value="PX"/>
    <property type="match status" value="1"/>
</dbReference>
<dbReference type="InterPro" id="IPR034902">
    <property type="entry name" value="PX_SNX4"/>
</dbReference>
<dbReference type="GO" id="GO:0005886">
    <property type="term" value="C:plasma membrane"/>
    <property type="evidence" value="ECO:0007669"/>
    <property type="project" value="TreeGrafter"/>
</dbReference>
<organism evidence="5 6">
    <name type="scientific">Aphis craccivora</name>
    <name type="common">Cowpea aphid</name>
    <dbReference type="NCBI Taxonomy" id="307492"/>
    <lineage>
        <taxon>Eukaryota</taxon>
        <taxon>Metazoa</taxon>
        <taxon>Ecdysozoa</taxon>
        <taxon>Arthropoda</taxon>
        <taxon>Hexapoda</taxon>
        <taxon>Insecta</taxon>
        <taxon>Pterygota</taxon>
        <taxon>Neoptera</taxon>
        <taxon>Paraneoptera</taxon>
        <taxon>Hemiptera</taxon>
        <taxon>Sternorrhyncha</taxon>
        <taxon>Aphidomorpha</taxon>
        <taxon>Aphidoidea</taxon>
        <taxon>Aphididae</taxon>
        <taxon>Aphidini</taxon>
        <taxon>Aphis</taxon>
        <taxon>Aphis</taxon>
    </lineage>
</organism>
<dbReference type="SUPFAM" id="SSF103657">
    <property type="entry name" value="BAR/IMD domain-like"/>
    <property type="match status" value="1"/>
</dbReference>
<dbReference type="InterPro" id="IPR001683">
    <property type="entry name" value="PX_dom"/>
</dbReference>
<evidence type="ECO:0000313" key="5">
    <source>
        <dbReference type="EMBL" id="KAF0761426.1"/>
    </source>
</evidence>
<accession>A0A6G0YU35</accession>
<dbReference type="SMART" id="SM00312">
    <property type="entry name" value="PX"/>
    <property type="match status" value="1"/>
</dbReference>
<comment type="caution">
    <text evidence="5">The sequence shown here is derived from an EMBL/GenBank/DDBJ whole genome shotgun (WGS) entry which is preliminary data.</text>
</comment>
<evidence type="ECO:0000259" key="4">
    <source>
        <dbReference type="PROSITE" id="PS50195"/>
    </source>
</evidence>
<protein>
    <submittedName>
        <fullName evidence="5">Sorting nexin-4-like</fullName>
    </submittedName>
</protein>